<name>A0AAD6IUT7_DREDA</name>
<dbReference type="AlphaFoldDB" id="A0AAD6IUT7"/>
<dbReference type="InterPro" id="IPR009014">
    <property type="entry name" value="Transketo_C/PFOR_II"/>
</dbReference>
<keyword evidence="2" id="KW-1185">Reference proteome</keyword>
<evidence type="ECO:0000313" key="1">
    <source>
        <dbReference type="EMBL" id="KAJ6258045.1"/>
    </source>
</evidence>
<reference evidence="1" key="1">
    <citation type="submission" date="2023-01" db="EMBL/GenBank/DDBJ databases">
        <title>The chitinases involved in constricting ring structure development in the nematode-trapping fungus Drechslerella dactyloides.</title>
        <authorList>
            <person name="Wang R."/>
            <person name="Zhang L."/>
            <person name="Tang P."/>
            <person name="Li S."/>
            <person name="Liang L."/>
        </authorList>
    </citation>
    <scope>NUCLEOTIDE SEQUENCE</scope>
    <source>
        <strain evidence="1">YMF1.00031</strain>
    </source>
</reference>
<dbReference type="EMBL" id="JAQGDS010000009">
    <property type="protein sequence ID" value="KAJ6258045.1"/>
    <property type="molecule type" value="Genomic_DNA"/>
</dbReference>
<accession>A0AAD6IUT7</accession>
<organism evidence="1 2">
    <name type="scientific">Drechslerella dactyloides</name>
    <name type="common">Nematode-trapping fungus</name>
    <name type="synonym">Arthrobotrys dactyloides</name>
    <dbReference type="NCBI Taxonomy" id="74499"/>
    <lineage>
        <taxon>Eukaryota</taxon>
        <taxon>Fungi</taxon>
        <taxon>Dikarya</taxon>
        <taxon>Ascomycota</taxon>
        <taxon>Pezizomycotina</taxon>
        <taxon>Orbiliomycetes</taxon>
        <taxon>Orbiliales</taxon>
        <taxon>Orbiliaceae</taxon>
        <taxon>Drechslerella</taxon>
    </lineage>
</organism>
<dbReference type="Gene3D" id="3.40.50.920">
    <property type="match status" value="1"/>
</dbReference>
<protein>
    <submittedName>
        <fullName evidence="1">Transketolase</fullName>
    </submittedName>
</protein>
<comment type="caution">
    <text evidence="1">The sequence shown here is derived from an EMBL/GenBank/DDBJ whole genome shotgun (WGS) entry which is preliminary data.</text>
</comment>
<dbReference type="Proteomes" id="UP001221413">
    <property type="component" value="Unassembled WGS sequence"/>
</dbReference>
<proteinExistence type="predicted"/>
<sequence length="59" mass="6755">MDRTHEQSGLNGFCASGFYKDIYKFTPEGTAKRAKATIKFWKGVEQIRSPLNRAFTQLI</sequence>
<evidence type="ECO:0000313" key="2">
    <source>
        <dbReference type="Proteomes" id="UP001221413"/>
    </source>
</evidence>
<gene>
    <name evidence="1" type="ORF">Dda_6957</name>
</gene>